<gene>
    <name evidence="2" type="ORF">GCM10010910_03820</name>
</gene>
<feature type="region of interest" description="Disordered" evidence="1">
    <location>
        <begin position="109"/>
        <end position="133"/>
    </location>
</feature>
<evidence type="ECO:0000313" key="2">
    <source>
        <dbReference type="EMBL" id="GGO59853.1"/>
    </source>
</evidence>
<reference evidence="3" key="1">
    <citation type="journal article" date="2019" name="Int. J. Syst. Evol. Microbiol.">
        <title>The Global Catalogue of Microorganisms (GCM) 10K type strain sequencing project: providing services to taxonomists for standard genome sequencing and annotation.</title>
        <authorList>
            <consortium name="The Broad Institute Genomics Platform"/>
            <consortium name="The Broad Institute Genome Sequencing Center for Infectious Disease"/>
            <person name="Wu L."/>
            <person name="Ma J."/>
        </authorList>
    </citation>
    <scope>NUCLEOTIDE SEQUENCE [LARGE SCALE GENOMIC DNA]</scope>
    <source>
        <strain evidence="3">CGMCC 4.7181</strain>
    </source>
</reference>
<feature type="region of interest" description="Disordered" evidence="1">
    <location>
        <begin position="1"/>
        <end position="28"/>
    </location>
</feature>
<evidence type="ECO:0000313" key="3">
    <source>
        <dbReference type="Proteomes" id="UP000638043"/>
    </source>
</evidence>
<protein>
    <submittedName>
        <fullName evidence="2">Uncharacterized protein</fullName>
    </submittedName>
</protein>
<feature type="compositionally biased region" description="Basic and acidic residues" evidence="1">
    <location>
        <begin position="14"/>
        <end position="23"/>
    </location>
</feature>
<dbReference type="Proteomes" id="UP000638043">
    <property type="component" value="Unassembled WGS sequence"/>
</dbReference>
<sequence>MNDEHYRGPHRKAAISDRAHEPQGFDASKVPDAVAAADSRRRLTPLDRANQARGRGVEWVRAQDLLMRGATRTTRVAMDLEQRLLFAARHGIAVGATRAGRAVLPGAQHQAQPFGHGHTPPRPGNAPAGRTAL</sequence>
<dbReference type="RefSeq" id="WP_188699707.1">
    <property type="nucleotide sequence ID" value="NZ_BMMQ01000001.1"/>
</dbReference>
<proteinExistence type="predicted"/>
<evidence type="ECO:0000256" key="1">
    <source>
        <dbReference type="SAM" id="MobiDB-lite"/>
    </source>
</evidence>
<name>A0ABQ2MYL8_9MICO</name>
<keyword evidence="3" id="KW-1185">Reference proteome</keyword>
<dbReference type="EMBL" id="BMMQ01000001">
    <property type="protein sequence ID" value="GGO59853.1"/>
    <property type="molecule type" value="Genomic_DNA"/>
</dbReference>
<organism evidence="2 3">
    <name type="scientific">Microbacterium nanhaiense</name>
    <dbReference type="NCBI Taxonomy" id="1301026"/>
    <lineage>
        <taxon>Bacteria</taxon>
        <taxon>Bacillati</taxon>
        <taxon>Actinomycetota</taxon>
        <taxon>Actinomycetes</taxon>
        <taxon>Micrococcales</taxon>
        <taxon>Microbacteriaceae</taxon>
        <taxon>Microbacterium</taxon>
    </lineage>
</organism>
<comment type="caution">
    <text evidence="2">The sequence shown here is derived from an EMBL/GenBank/DDBJ whole genome shotgun (WGS) entry which is preliminary data.</text>
</comment>
<accession>A0ABQ2MYL8</accession>